<feature type="signal peptide" evidence="1">
    <location>
        <begin position="1"/>
        <end position="22"/>
    </location>
</feature>
<dbReference type="Proteomes" id="UP000027138">
    <property type="component" value="Unassembled WGS sequence"/>
</dbReference>
<gene>
    <name evidence="2" type="ORF">JCGZ_06251</name>
</gene>
<dbReference type="AlphaFoldDB" id="A0A067KY62"/>
<dbReference type="PANTHER" id="PTHR36312">
    <property type="entry name" value="THIONIN-LIKE PROTEIN 1"/>
    <property type="match status" value="1"/>
</dbReference>
<sequence>MEERRVGSLMVVSIMVLGLVLGQPTEASFGDCYKVCFLLCVITPGNSLVGCGGKCLKDCIFPSSINSLTEKQQTHYFCNFGCASSFCSNISSKHDPREEKVASCVNSCSSRCSKNYSP</sequence>
<dbReference type="InterPro" id="IPR038975">
    <property type="entry name" value="THNL"/>
</dbReference>
<protein>
    <recommendedName>
        <fullName evidence="4">Thionin-like protein 2</fullName>
    </recommendedName>
</protein>
<feature type="chain" id="PRO_5001639985" description="Thionin-like protein 2" evidence="1">
    <location>
        <begin position="23"/>
        <end position="118"/>
    </location>
</feature>
<evidence type="ECO:0008006" key="4">
    <source>
        <dbReference type="Google" id="ProtNLM"/>
    </source>
</evidence>
<dbReference type="OrthoDB" id="653285at2759"/>
<evidence type="ECO:0000256" key="1">
    <source>
        <dbReference type="SAM" id="SignalP"/>
    </source>
</evidence>
<dbReference type="EMBL" id="KK914415">
    <property type="protein sequence ID" value="KDP37195.1"/>
    <property type="molecule type" value="Genomic_DNA"/>
</dbReference>
<name>A0A067KY62_JATCU</name>
<keyword evidence="3" id="KW-1185">Reference proteome</keyword>
<proteinExistence type="predicted"/>
<evidence type="ECO:0000313" key="2">
    <source>
        <dbReference type="EMBL" id="KDP37195.1"/>
    </source>
</evidence>
<accession>A0A067KY62</accession>
<organism evidence="2 3">
    <name type="scientific">Jatropha curcas</name>
    <name type="common">Barbados nut</name>
    <dbReference type="NCBI Taxonomy" id="180498"/>
    <lineage>
        <taxon>Eukaryota</taxon>
        <taxon>Viridiplantae</taxon>
        <taxon>Streptophyta</taxon>
        <taxon>Embryophyta</taxon>
        <taxon>Tracheophyta</taxon>
        <taxon>Spermatophyta</taxon>
        <taxon>Magnoliopsida</taxon>
        <taxon>eudicotyledons</taxon>
        <taxon>Gunneridae</taxon>
        <taxon>Pentapetalae</taxon>
        <taxon>rosids</taxon>
        <taxon>fabids</taxon>
        <taxon>Malpighiales</taxon>
        <taxon>Euphorbiaceae</taxon>
        <taxon>Crotonoideae</taxon>
        <taxon>Jatropheae</taxon>
        <taxon>Jatropha</taxon>
    </lineage>
</organism>
<evidence type="ECO:0000313" key="3">
    <source>
        <dbReference type="Proteomes" id="UP000027138"/>
    </source>
</evidence>
<keyword evidence="1" id="KW-0732">Signal</keyword>
<dbReference type="PANTHER" id="PTHR36312:SF1">
    <property type="entry name" value="OS01G0594500 PROTEIN"/>
    <property type="match status" value="1"/>
</dbReference>
<reference evidence="2 3" key="1">
    <citation type="journal article" date="2014" name="PLoS ONE">
        <title>Global Analysis of Gene Expression Profiles in Physic Nut (Jatropha curcas L.) Seedlings Exposed to Salt Stress.</title>
        <authorList>
            <person name="Zhang L."/>
            <person name="Zhang C."/>
            <person name="Wu P."/>
            <person name="Chen Y."/>
            <person name="Li M."/>
            <person name="Jiang H."/>
            <person name="Wu G."/>
        </authorList>
    </citation>
    <scope>NUCLEOTIDE SEQUENCE [LARGE SCALE GENOMIC DNA]</scope>
    <source>
        <strain evidence="3">cv. GZQX0401</strain>
        <tissue evidence="2">Young leaves</tissue>
    </source>
</reference>